<dbReference type="EMBL" id="QMFY01000006">
    <property type="protein sequence ID" value="RAW00615.1"/>
    <property type="molecule type" value="Genomic_DNA"/>
</dbReference>
<feature type="signal peptide" evidence="1">
    <location>
        <begin position="1"/>
        <end position="21"/>
    </location>
</feature>
<organism evidence="2 3">
    <name type="scientific">Pseudochryseolinea flava</name>
    <dbReference type="NCBI Taxonomy" id="2059302"/>
    <lineage>
        <taxon>Bacteria</taxon>
        <taxon>Pseudomonadati</taxon>
        <taxon>Bacteroidota</taxon>
        <taxon>Cytophagia</taxon>
        <taxon>Cytophagales</taxon>
        <taxon>Fulvivirgaceae</taxon>
        <taxon>Pseudochryseolinea</taxon>
    </lineage>
</organism>
<protein>
    <submittedName>
        <fullName evidence="2">Uncharacterized protein</fullName>
    </submittedName>
</protein>
<dbReference type="AlphaFoldDB" id="A0A364Y471"/>
<keyword evidence="1" id="KW-0732">Signal</keyword>
<gene>
    <name evidence="2" type="ORF">DQQ10_13560</name>
</gene>
<evidence type="ECO:0000313" key="2">
    <source>
        <dbReference type="EMBL" id="RAW00615.1"/>
    </source>
</evidence>
<evidence type="ECO:0000256" key="1">
    <source>
        <dbReference type="SAM" id="SignalP"/>
    </source>
</evidence>
<keyword evidence="3" id="KW-1185">Reference proteome</keyword>
<proteinExistence type="predicted"/>
<evidence type="ECO:0000313" key="3">
    <source>
        <dbReference type="Proteomes" id="UP000251889"/>
    </source>
</evidence>
<accession>A0A364Y471</accession>
<sequence>MKFYNCILAIAILFSSHFCNAQDDAVVVGSGGGFTGAVTAYKITSKGKVFKGNGVTDIEYTACAKIKKSKAKKIIRSVHQQVDAIKSFNHPGNMYTFIAIESKGEQTRLTWGDNKIPAPENLKNLYADIMNSVGSLRYKTIKK</sequence>
<dbReference type="Proteomes" id="UP000251889">
    <property type="component" value="Unassembled WGS sequence"/>
</dbReference>
<reference evidence="2 3" key="1">
    <citation type="submission" date="2018-06" db="EMBL/GenBank/DDBJ databases">
        <title>Chryseolinea flavus sp. nov., a member of the phylum Bacteroidetes isolated from soil.</title>
        <authorList>
            <person name="Li Y."/>
            <person name="Wang J."/>
        </authorList>
    </citation>
    <scope>NUCLEOTIDE SEQUENCE [LARGE SCALE GENOMIC DNA]</scope>
    <source>
        <strain evidence="2 3">SDU1-6</strain>
    </source>
</reference>
<dbReference type="OrthoDB" id="1179481at2"/>
<dbReference type="RefSeq" id="WP_112747415.1">
    <property type="nucleotide sequence ID" value="NZ_QMFY01000006.1"/>
</dbReference>
<name>A0A364Y471_9BACT</name>
<comment type="caution">
    <text evidence="2">The sequence shown here is derived from an EMBL/GenBank/DDBJ whole genome shotgun (WGS) entry which is preliminary data.</text>
</comment>
<feature type="chain" id="PRO_5016561836" evidence="1">
    <location>
        <begin position="22"/>
        <end position="143"/>
    </location>
</feature>